<dbReference type="RefSeq" id="WP_089273718.1">
    <property type="nucleotide sequence ID" value="NZ_FZOC01000003.1"/>
</dbReference>
<proteinExistence type="predicted"/>
<dbReference type="AlphaFoldDB" id="A0A238ZYF2"/>
<evidence type="ECO:0000313" key="3">
    <source>
        <dbReference type="Proteomes" id="UP000198324"/>
    </source>
</evidence>
<evidence type="ECO:0000256" key="1">
    <source>
        <dbReference type="SAM" id="Phobius"/>
    </source>
</evidence>
<feature type="transmembrane region" description="Helical" evidence="1">
    <location>
        <begin position="78"/>
        <end position="96"/>
    </location>
</feature>
<dbReference type="Proteomes" id="UP000198324">
    <property type="component" value="Unassembled WGS sequence"/>
</dbReference>
<dbReference type="EMBL" id="FZOC01000003">
    <property type="protein sequence ID" value="SNR88466.1"/>
    <property type="molecule type" value="Genomic_DNA"/>
</dbReference>
<reference evidence="2 3" key="1">
    <citation type="submission" date="2017-06" db="EMBL/GenBank/DDBJ databases">
        <authorList>
            <person name="Kim H.J."/>
            <person name="Triplett B.A."/>
        </authorList>
    </citation>
    <scope>NUCLEOTIDE SEQUENCE [LARGE SCALE GENOMIC DNA]</scope>
    <source>
        <strain evidence="2 3">DSM 13116</strain>
    </source>
</reference>
<dbReference type="OrthoDB" id="5458521at2"/>
<organism evidence="2 3">
    <name type="scientific">Humidesulfovibrio mexicanus</name>
    <dbReference type="NCBI Taxonomy" id="147047"/>
    <lineage>
        <taxon>Bacteria</taxon>
        <taxon>Pseudomonadati</taxon>
        <taxon>Thermodesulfobacteriota</taxon>
        <taxon>Desulfovibrionia</taxon>
        <taxon>Desulfovibrionales</taxon>
        <taxon>Desulfovibrionaceae</taxon>
        <taxon>Humidesulfovibrio</taxon>
    </lineage>
</organism>
<keyword evidence="1" id="KW-0812">Transmembrane</keyword>
<name>A0A238ZYF2_9BACT</name>
<accession>A0A238ZYF2</accession>
<sequence length="98" mass="10937">MFNDSAHGEEMASELREVISHAQKLIEATAGEIDDRTRAARAVLEERLAVAKVKCGELEGHLKNRLQDTDKLIREKPYYAIGGSFVIGLLLGWLMGRK</sequence>
<protein>
    <submittedName>
        <fullName evidence="2">Membrane-anchored ribosome-binding protein, inhibits growth in stationary phase, ElaB/YqjD/DUF883 family</fullName>
    </submittedName>
</protein>
<keyword evidence="1" id="KW-1133">Transmembrane helix</keyword>
<gene>
    <name evidence="2" type="ORF">SAMN04488503_1710</name>
</gene>
<keyword evidence="1" id="KW-0472">Membrane</keyword>
<keyword evidence="3" id="KW-1185">Reference proteome</keyword>
<evidence type="ECO:0000313" key="2">
    <source>
        <dbReference type="EMBL" id="SNR88466.1"/>
    </source>
</evidence>